<evidence type="ECO:0000313" key="3">
    <source>
        <dbReference type="Proteomes" id="UP000290889"/>
    </source>
</evidence>
<dbReference type="InterPro" id="IPR013766">
    <property type="entry name" value="Thioredoxin_domain"/>
</dbReference>
<name>A0A411EAJ7_9FLAO</name>
<dbReference type="PROSITE" id="PS51352">
    <property type="entry name" value="THIOREDOXIN_2"/>
    <property type="match status" value="1"/>
</dbReference>
<evidence type="ECO:0000313" key="2">
    <source>
        <dbReference type="EMBL" id="QBA64678.1"/>
    </source>
</evidence>
<gene>
    <name evidence="2" type="ORF">EQY75_09145</name>
</gene>
<dbReference type="PANTHER" id="PTHR43640:SF1">
    <property type="entry name" value="THIOREDOXIN-DEPENDENT PEROXIREDOXIN"/>
    <property type="match status" value="1"/>
</dbReference>
<dbReference type="CDD" id="cd02969">
    <property type="entry name" value="PRX_like1"/>
    <property type="match status" value="1"/>
</dbReference>
<dbReference type="InterPro" id="IPR036249">
    <property type="entry name" value="Thioredoxin-like_sf"/>
</dbReference>
<dbReference type="KEGG" id="mur:EQY75_09145"/>
<dbReference type="SUPFAM" id="SSF52833">
    <property type="entry name" value="Thioredoxin-like"/>
    <property type="match status" value="1"/>
</dbReference>
<dbReference type="OrthoDB" id="9809746at2"/>
<dbReference type="AlphaFoldDB" id="A0A411EAJ7"/>
<dbReference type="PANTHER" id="PTHR43640">
    <property type="entry name" value="OS07G0260300 PROTEIN"/>
    <property type="match status" value="1"/>
</dbReference>
<dbReference type="EMBL" id="CP035544">
    <property type="protein sequence ID" value="QBA64678.1"/>
    <property type="molecule type" value="Genomic_DNA"/>
</dbReference>
<dbReference type="Gene3D" id="3.40.30.10">
    <property type="entry name" value="Glutaredoxin"/>
    <property type="match status" value="1"/>
</dbReference>
<dbReference type="Proteomes" id="UP000290889">
    <property type="component" value="Chromosome"/>
</dbReference>
<feature type="domain" description="Thioredoxin" evidence="1">
    <location>
        <begin position="9"/>
        <end position="165"/>
    </location>
</feature>
<dbReference type="GO" id="GO:0016491">
    <property type="term" value="F:oxidoreductase activity"/>
    <property type="evidence" value="ECO:0007669"/>
    <property type="project" value="InterPro"/>
</dbReference>
<dbReference type="GO" id="GO:0016209">
    <property type="term" value="F:antioxidant activity"/>
    <property type="evidence" value="ECO:0007669"/>
    <property type="project" value="InterPro"/>
</dbReference>
<organism evidence="2 3">
    <name type="scientific">Muriicola soli</name>
    <dbReference type="NCBI Taxonomy" id="2507538"/>
    <lineage>
        <taxon>Bacteria</taxon>
        <taxon>Pseudomonadati</taxon>
        <taxon>Bacteroidota</taxon>
        <taxon>Flavobacteriia</taxon>
        <taxon>Flavobacteriales</taxon>
        <taxon>Flavobacteriaceae</taxon>
        <taxon>Muriicola</taxon>
    </lineage>
</organism>
<keyword evidence="3" id="KW-1185">Reference proteome</keyword>
<dbReference type="RefSeq" id="WP_129605213.1">
    <property type="nucleotide sequence ID" value="NZ_CP035544.1"/>
</dbReference>
<reference evidence="2 3" key="1">
    <citation type="submission" date="2019-01" db="EMBL/GenBank/DDBJ databases">
        <title>Muriicola soli sp. nov., isolated from soil.</title>
        <authorList>
            <person name="Kang H.J."/>
            <person name="Kim S.B."/>
        </authorList>
    </citation>
    <scope>NUCLEOTIDE SEQUENCE [LARGE SCALE GENOMIC DNA]</scope>
    <source>
        <strain evidence="2 3">MMS17-SY002</strain>
    </source>
</reference>
<dbReference type="InterPro" id="IPR000866">
    <property type="entry name" value="AhpC/TSA"/>
</dbReference>
<proteinExistence type="predicted"/>
<evidence type="ECO:0000259" key="1">
    <source>
        <dbReference type="PROSITE" id="PS51352"/>
    </source>
</evidence>
<sequence length="186" mass="20560">MARTPSNMLPLGTEAPSFALLDTVSDNTLSLDELKGTEGTVVMFICNHCPFVKHVNQQLVKLAKEYAGKGISFIAISSNDIENYPQDAPHLMKENAQQEGYPFPYLYDATQEVAKAYDAACTPDFFLFDSQRLLVYRGQLDHSRPGNGIPVSGSDLRRAMDNLLAGNAQDEDQKPSIGCNIKWKKS</sequence>
<accession>A0A411EAJ7</accession>
<protein>
    <submittedName>
        <fullName evidence="2">Thioredoxin family protein</fullName>
    </submittedName>
</protein>
<dbReference type="InterPro" id="IPR047262">
    <property type="entry name" value="PRX-like1"/>
</dbReference>
<dbReference type="Pfam" id="PF00578">
    <property type="entry name" value="AhpC-TSA"/>
    <property type="match status" value="1"/>
</dbReference>